<dbReference type="GO" id="GO:0042781">
    <property type="term" value="F:3'-tRNA processing endoribonuclease activity"/>
    <property type="evidence" value="ECO:0007669"/>
    <property type="project" value="TreeGrafter"/>
</dbReference>
<reference evidence="2" key="1">
    <citation type="submission" date="2020-02" db="EMBL/GenBank/DDBJ databases">
        <authorList>
            <person name="Meier V. D."/>
        </authorList>
    </citation>
    <scope>NUCLEOTIDE SEQUENCE</scope>
    <source>
        <strain evidence="2">AVDCRST_MAG18</strain>
    </source>
</reference>
<dbReference type="PANTHER" id="PTHR46018:SF4">
    <property type="entry name" value="METALLO-HYDROLASE YHFI-RELATED"/>
    <property type="match status" value="1"/>
</dbReference>
<dbReference type="Pfam" id="PF12706">
    <property type="entry name" value="Lactamase_B_2"/>
    <property type="match status" value="1"/>
</dbReference>
<dbReference type="InterPro" id="IPR036866">
    <property type="entry name" value="RibonucZ/Hydroxyglut_hydro"/>
</dbReference>
<dbReference type="PANTHER" id="PTHR46018">
    <property type="entry name" value="ZINC PHOSPHODIESTERASE ELAC PROTEIN 1"/>
    <property type="match status" value="1"/>
</dbReference>
<dbReference type="InterPro" id="IPR001279">
    <property type="entry name" value="Metallo-B-lactamas"/>
</dbReference>
<protein>
    <submittedName>
        <fullName evidence="2">Metal-dependent hydrolases of the beta-lactamase superfamily III</fullName>
    </submittedName>
</protein>
<dbReference type="AlphaFoldDB" id="A0A6J4VYA2"/>
<dbReference type="SUPFAM" id="SSF56281">
    <property type="entry name" value="Metallo-hydrolase/oxidoreductase"/>
    <property type="match status" value="1"/>
</dbReference>
<gene>
    <name evidence="2" type="ORF">AVDCRST_MAG18-4737</name>
</gene>
<name>A0A6J4VYA2_9BACT</name>
<keyword evidence="2" id="KW-0378">Hydrolase</keyword>
<dbReference type="Gene3D" id="3.60.15.10">
    <property type="entry name" value="Ribonuclease Z/Hydroxyacylglutathione hydrolase-like"/>
    <property type="match status" value="1"/>
</dbReference>
<evidence type="ECO:0000313" key="2">
    <source>
        <dbReference type="EMBL" id="CAA9589753.1"/>
    </source>
</evidence>
<proteinExistence type="predicted"/>
<dbReference type="SMART" id="SM00849">
    <property type="entry name" value="Lactamase_B"/>
    <property type="match status" value="1"/>
</dbReference>
<evidence type="ECO:0000259" key="1">
    <source>
        <dbReference type="SMART" id="SM00849"/>
    </source>
</evidence>
<organism evidence="2">
    <name type="scientific">uncultured Thermomicrobiales bacterium</name>
    <dbReference type="NCBI Taxonomy" id="1645740"/>
    <lineage>
        <taxon>Bacteria</taxon>
        <taxon>Pseudomonadati</taxon>
        <taxon>Thermomicrobiota</taxon>
        <taxon>Thermomicrobia</taxon>
        <taxon>Thermomicrobiales</taxon>
        <taxon>environmental samples</taxon>
    </lineage>
</organism>
<sequence>MELTILGGSAATPNAGDASSGYLVSSGATSLLIDCGSGVVSRLRTCCDPRSLSGVVISHLHSDHTLDLIALRYGLQYTPPGPSVAIPLHLPPGGKDFLARLADIFALGNERATNFWESVLSPHEYSDHLASGEPLRIGDLAISFAPMVHYIPVWALRIEEVSTGRTLTYSADTGPAAPLVEFAADSDLFLCEATLLQQAPSEAPDRRGHLTATEAGTIATTAGVRRLVLTHLWTELGFERYLADARTTFAGPVDIARSGITFSI</sequence>
<accession>A0A6J4VYA2</accession>
<dbReference type="CDD" id="cd07716">
    <property type="entry name" value="RNaseZ_short-form-like_MBL-fold"/>
    <property type="match status" value="1"/>
</dbReference>
<dbReference type="EMBL" id="CADCWN010000382">
    <property type="protein sequence ID" value="CAA9589753.1"/>
    <property type="molecule type" value="Genomic_DNA"/>
</dbReference>
<feature type="domain" description="Metallo-beta-lactamase" evidence="1">
    <location>
        <begin position="18"/>
        <end position="209"/>
    </location>
</feature>